<dbReference type="Proteomes" id="UP000078529">
    <property type="component" value="Unassembled WGS sequence"/>
</dbReference>
<sequence length="169" mass="18200">MRVLALDLATNSGVAIVDGDATIVCTSWPLLDGVRTSGRHAPPLDVRHVLAVQSLRNRLKRLIAIHRPDVVAVEREFGRGVGSRLLVALYTAGQEAAYDAGLPCLGVRLGDWRKHVHGSAGWTTDRYKDEAMRLVPDAPDADAAEATLIARYVSQTARSTPADAPSAKR</sequence>
<name>A0A175RT72_9HYPH</name>
<dbReference type="RefSeq" id="WP_058599300.1">
    <property type="nucleotide sequence ID" value="NZ_LDQA01000014.1"/>
</dbReference>
<dbReference type="AlphaFoldDB" id="A0A175RT72"/>
<comment type="caution">
    <text evidence="1">The sequence shown here is derived from an EMBL/GenBank/DDBJ whole genome shotgun (WGS) entry which is preliminary data.</text>
</comment>
<reference evidence="1 2" key="1">
    <citation type="journal article" date="2016" name="Front. Microbiol.">
        <title>Genomic Resource of Rice Seed Associated Bacteria.</title>
        <authorList>
            <person name="Midha S."/>
            <person name="Bansal K."/>
            <person name="Sharma S."/>
            <person name="Kumar N."/>
            <person name="Patil P.P."/>
            <person name="Chaudhry V."/>
            <person name="Patil P.B."/>
        </authorList>
    </citation>
    <scope>NUCLEOTIDE SEQUENCE [LARGE SCALE GENOMIC DNA]</scope>
    <source>
        <strain evidence="1 2">NS365</strain>
    </source>
</reference>
<evidence type="ECO:0000313" key="2">
    <source>
        <dbReference type="Proteomes" id="UP000078529"/>
    </source>
</evidence>
<organism evidence="1 2">
    <name type="scientific">Aureimonas ureilytica</name>
    <dbReference type="NCBI Taxonomy" id="401562"/>
    <lineage>
        <taxon>Bacteria</taxon>
        <taxon>Pseudomonadati</taxon>
        <taxon>Pseudomonadota</taxon>
        <taxon>Alphaproteobacteria</taxon>
        <taxon>Hyphomicrobiales</taxon>
        <taxon>Aurantimonadaceae</taxon>
        <taxon>Aureimonas</taxon>
    </lineage>
</organism>
<evidence type="ECO:0008006" key="3">
    <source>
        <dbReference type="Google" id="ProtNLM"/>
    </source>
</evidence>
<dbReference type="GO" id="GO:0003676">
    <property type="term" value="F:nucleic acid binding"/>
    <property type="evidence" value="ECO:0007669"/>
    <property type="project" value="InterPro"/>
</dbReference>
<proteinExistence type="predicted"/>
<dbReference type="InterPro" id="IPR036397">
    <property type="entry name" value="RNaseH_sf"/>
</dbReference>
<protein>
    <recommendedName>
        <fullName evidence="3">Holliday junction resolvase RuvC</fullName>
    </recommendedName>
</protein>
<dbReference type="PATRIC" id="fig|401562.4.peg.749"/>
<evidence type="ECO:0000313" key="1">
    <source>
        <dbReference type="EMBL" id="KTR06906.1"/>
    </source>
</evidence>
<accession>A0A175RT72</accession>
<dbReference type="Gene3D" id="3.30.420.10">
    <property type="entry name" value="Ribonuclease H-like superfamily/Ribonuclease H"/>
    <property type="match status" value="1"/>
</dbReference>
<gene>
    <name evidence="1" type="ORF">NS365_05585</name>
</gene>
<dbReference type="SUPFAM" id="SSF53098">
    <property type="entry name" value="Ribonuclease H-like"/>
    <property type="match status" value="1"/>
</dbReference>
<keyword evidence="2" id="KW-1185">Reference proteome</keyword>
<dbReference type="EMBL" id="LDQA01000014">
    <property type="protein sequence ID" value="KTR06906.1"/>
    <property type="molecule type" value="Genomic_DNA"/>
</dbReference>
<dbReference type="InterPro" id="IPR012337">
    <property type="entry name" value="RNaseH-like_sf"/>
</dbReference>